<protein>
    <submittedName>
        <fullName evidence="3">Universal stress protein UspA</fullName>
    </submittedName>
</protein>
<dbReference type="EMBL" id="CP019893">
    <property type="protein sequence ID" value="ARS88326.1"/>
    <property type="molecule type" value="Genomic_DNA"/>
</dbReference>
<dbReference type="InterPro" id="IPR014729">
    <property type="entry name" value="Rossmann-like_a/b/a_fold"/>
</dbReference>
<name>A0A2Z2HN52_9EURY</name>
<dbReference type="KEGG" id="naj:B1756_00155"/>
<keyword evidence="4" id="KW-1185">Reference proteome</keyword>
<feature type="domain" description="UspA" evidence="2">
    <location>
        <begin position="2"/>
        <end position="138"/>
    </location>
</feature>
<comment type="similarity">
    <text evidence="1">Belongs to the universal stress protein A family.</text>
</comment>
<organism evidence="3 4">
    <name type="scientific">Natrarchaeobaculum aegyptiacum</name>
    <dbReference type="NCBI Taxonomy" id="745377"/>
    <lineage>
        <taxon>Archaea</taxon>
        <taxon>Methanobacteriati</taxon>
        <taxon>Methanobacteriota</taxon>
        <taxon>Stenosarchaea group</taxon>
        <taxon>Halobacteria</taxon>
        <taxon>Halobacteriales</taxon>
        <taxon>Natrialbaceae</taxon>
        <taxon>Natrarchaeobaculum</taxon>
    </lineage>
</organism>
<dbReference type="PRINTS" id="PR01438">
    <property type="entry name" value="UNVRSLSTRESS"/>
</dbReference>
<sequence>MHILVPLDDSEPAWAALEHALEDNPGAQLTALHVIDPSTALYGEGGVYAYEAIIDSREAAAEELLSEAEELAADYDVTLETETTIGQPSREIVAYVEEEGVDRIVIGSQGRSGASRVLLGSVAEAVARRAPVPVTIVR</sequence>
<dbReference type="PANTHER" id="PTHR46268">
    <property type="entry name" value="STRESS RESPONSE PROTEIN NHAX"/>
    <property type="match status" value="1"/>
</dbReference>
<evidence type="ECO:0000259" key="2">
    <source>
        <dbReference type="Pfam" id="PF00582"/>
    </source>
</evidence>
<evidence type="ECO:0000313" key="3">
    <source>
        <dbReference type="EMBL" id="ARS88326.1"/>
    </source>
</evidence>
<dbReference type="Proteomes" id="UP000250088">
    <property type="component" value="Chromosome"/>
</dbReference>
<dbReference type="CDD" id="cd00293">
    <property type="entry name" value="USP-like"/>
    <property type="match status" value="1"/>
</dbReference>
<dbReference type="SUPFAM" id="SSF52402">
    <property type="entry name" value="Adenine nucleotide alpha hydrolases-like"/>
    <property type="match status" value="1"/>
</dbReference>
<dbReference type="Gene3D" id="3.40.50.620">
    <property type="entry name" value="HUPs"/>
    <property type="match status" value="1"/>
</dbReference>
<dbReference type="Pfam" id="PF00582">
    <property type="entry name" value="Usp"/>
    <property type="match status" value="1"/>
</dbReference>
<evidence type="ECO:0000313" key="4">
    <source>
        <dbReference type="Proteomes" id="UP000250088"/>
    </source>
</evidence>
<dbReference type="AlphaFoldDB" id="A0A2Z2HN52"/>
<reference evidence="4" key="1">
    <citation type="submission" date="2017-02" db="EMBL/GenBank/DDBJ databases">
        <title>Natronthermophilus aegyptiacus gen. nov.,sp. nov., an aerobic, extremely halophilic alkalithermophilic archaeon isolated from the athalassohaline Wadi An Natrun, Egypt.</title>
        <authorList>
            <person name="Zhao B."/>
        </authorList>
    </citation>
    <scope>NUCLEOTIDE SEQUENCE [LARGE SCALE GENOMIC DNA]</scope>
    <source>
        <strain evidence="4">JW/NM-HA 15</strain>
    </source>
</reference>
<dbReference type="PANTHER" id="PTHR46268:SF24">
    <property type="entry name" value="UNIVERSAL STRESS PROTEIN"/>
    <property type="match status" value="1"/>
</dbReference>
<accession>A0A2Z2HN52</accession>
<dbReference type="OrthoDB" id="105697at2157"/>
<evidence type="ECO:0000256" key="1">
    <source>
        <dbReference type="ARBA" id="ARBA00008791"/>
    </source>
</evidence>
<dbReference type="GeneID" id="32892444"/>
<dbReference type="InterPro" id="IPR006015">
    <property type="entry name" value="Universal_stress_UspA"/>
</dbReference>
<dbReference type="RefSeq" id="WP_086886707.1">
    <property type="nucleotide sequence ID" value="NZ_CP019893.1"/>
</dbReference>
<gene>
    <name evidence="3" type="ORF">B1756_00155</name>
</gene>
<dbReference type="InterPro" id="IPR006016">
    <property type="entry name" value="UspA"/>
</dbReference>
<proteinExistence type="inferred from homology"/>